<dbReference type="RefSeq" id="WP_040528626.1">
    <property type="nucleotide sequence ID" value="NZ_CP014056.2"/>
</dbReference>
<protein>
    <recommendedName>
        <fullName evidence="3">Sce7726 family protein</fullName>
    </recommendedName>
</protein>
<dbReference type="NCBIfam" id="NF033832">
    <property type="entry name" value="sce7726_fam"/>
    <property type="match status" value="1"/>
</dbReference>
<accession>A0A377HJC2</accession>
<dbReference type="STRING" id="673.AL542_11865"/>
<dbReference type="Proteomes" id="UP000254512">
    <property type="component" value="Unassembled WGS sequence"/>
</dbReference>
<organism evidence="1 2">
    <name type="scientific">Grimontia hollisae</name>
    <name type="common">Vibrio hollisae</name>
    <dbReference type="NCBI Taxonomy" id="673"/>
    <lineage>
        <taxon>Bacteria</taxon>
        <taxon>Pseudomonadati</taxon>
        <taxon>Pseudomonadota</taxon>
        <taxon>Gammaproteobacteria</taxon>
        <taxon>Vibrionales</taxon>
        <taxon>Vibrionaceae</taxon>
        <taxon>Grimontia</taxon>
    </lineage>
</organism>
<dbReference type="GeneID" id="58896623"/>
<proteinExistence type="predicted"/>
<reference evidence="1 2" key="1">
    <citation type="submission" date="2018-06" db="EMBL/GenBank/DDBJ databases">
        <authorList>
            <consortium name="Pathogen Informatics"/>
            <person name="Doyle S."/>
        </authorList>
    </citation>
    <scope>NUCLEOTIDE SEQUENCE [LARGE SCALE GENOMIC DNA]</scope>
    <source>
        <strain evidence="1 2">NCTC11645</strain>
    </source>
</reference>
<evidence type="ECO:0000313" key="1">
    <source>
        <dbReference type="EMBL" id="STO56174.1"/>
    </source>
</evidence>
<name>A0A377HJC2_GRIHO</name>
<evidence type="ECO:0000313" key="2">
    <source>
        <dbReference type="Proteomes" id="UP000254512"/>
    </source>
</evidence>
<dbReference type="AlphaFoldDB" id="A0A377HJC2"/>
<dbReference type="EMBL" id="UGHD01000002">
    <property type="protein sequence ID" value="STO56174.1"/>
    <property type="molecule type" value="Genomic_DNA"/>
</dbReference>
<dbReference type="KEGG" id="gho:AL542_11865"/>
<sequence>MNDIDVRTTVHNRLLKKYHEDADSIVVDEFGLGQGVVRADIVVVNGILHGYELKSAKDNLKRLPQQVALYSATLDKATLVVSNNHLQESLQIIPSWWGVKVIEPMARGGFKLRTARRDKKNPSVDLHSLAQLLWRDETLKALEMCGITTGVQSKPRWALWEKLVEAMPYDQLHQYVRVSLKSRTDWKGVSRS</sequence>
<gene>
    <name evidence="1" type="ORF">NCTC11645_00489</name>
</gene>
<dbReference type="InterPro" id="IPR047729">
    <property type="entry name" value="Sce7726-like"/>
</dbReference>
<evidence type="ECO:0008006" key="3">
    <source>
        <dbReference type="Google" id="ProtNLM"/>
    </source>
</evidence>